<reference evidence="2" key="1">
    <citation type="submission" date="2022-10" db="EMBL/GenBank/DDBJ databases">
        <title>Comparative genomics and taxonomic characterization of three novel marine species of genus Reichenbachiella exhibiting antioxidant and polysaccharide degradation activities.</title>
        <authorList>
            <person name="Muhammad N."/>
            <person name="Lee Y.-J."/>
            <person name="Ko J."/>
            <person name="Kim S.-G."/>
        </authorList>
    </citation>
    <scope>NUCLEOTIDE SEQUENCE</scope>
    <source>
        <strain evidence="2">Wsw4-B4</strain>
    </source>
</reference>
<dbReference type="Proteomes" id="UP001062165">
    <property type="component" value="Chromosome"/>
</dbReference>
<dbReference type="EMBL" id="CP106735">
    <property type="protein sequence ID" value="UXX80881.1"/>
    <property type="molecule type" value="Genomic_DNA"/>
</dbReference>
<evidence type="ECO:0000313" key="3">
    <source>
        <dbReference type="Proteomes" id="UP001062165"/>
    </source>
</evidence>
<feature type="chain" id="PRO_5045228975" description="Protein SirB1 N-terminal domain-containing protein" evidence="1">
    <location>
        <begin position="32"/>
        <end position="428"/>
    </location>
</feature>
<evidence type="ECO:0000313" key="2">
    <source>
        <dbReference type="EMBL" id="UXX80881.1"/>
    </source>
</evidence>
<dbReference type="RefSeq" id="WP_263052610.1">
    <property type="nucleotide sequence ID" value="NZ_CP106735.1"/>
</dbReference>
<proteinExistence type="predicted"/>
<feature type="signal peptide" evidence="1">
    <location>
        <begin position="1"/>
        <end position="31"/>
    </location>
</feature>
<name>A0ABY6D3Z4_9BACT</name>
<accession>A0ABY6D3Z4</accession>
<protein>
    <recommendedName>
        <fullName evidence="4">Protein SirB1 N-terminal domain-containing protein</fullName>
    </recommendedName>
</protein>
<keyword evidence="1" id="KW-0732">Signal</keyword>
<sequence>MKLSTFKKTSIRKLLMNPCVLLMLVCGNFHAICQEQKSGLKVNAGITTHSKESILESTNVSHGSQRHGVPKIENGKIVPKKYVIQKSQKHVEKYDSIYRITRSELLRMKQSPEHFSLKKAVFAIENAFLENRMDYTSFENSIMDYIDFILTAIDEAGLDPDKESSRQYMLFKFMSDTLKVKSPYSEGILTHYPFQYDFEDFRAEYDFTKQFVTKLMSDGSGQCHSLPLLYLILAEELDIEAYLALAPNHSYIKIKDERGEFYNLELTRGQFVSDGFMMGSGYITSTALQNNIYMDTLSKSQLILQLFNDLNEGYLKKFGWDDYAISQIETILKEDPNNVIALMNKSNGILQTMRHEAESRGYPDIKTFTENDEYGKYLDHLWQRQHQKLVQLGHQDMPKEAYNAWLQSVEEKAEEQKKDIKMNNIQKF</sequence>
<keyword evidence="3" id="KW-1185">Reference proteome</keyword>
<gene>
    <name evidence="2" type="ORF">N7E81_07180</name>
</gene>
<evidence type="ECO:0008006" key="4">
    <source>
        <dbReference type="Google" id="ProtNLM"/>
    </source>
</evidence>
<evidence type="ECO:0000256" key="1">
    <source>
        <dbReference type="SAM" id="SignalP"/>
    </source>
</evidence>
<organism evidence="2 3">
    <name type="scientific">Reichenbachiella carrageenanivorans</name>
    <dbReference type="NCBI Taxonomy" id="2979869"/>
    <lineage>
        <taxon>Bacteria</taxon>
        <taxon>Pseudomonadati</taxon>
        <taxon>Bacteroidota</taxon>
        <taxon>Cytophagia</taxon>
        <taxon>Cytophagales</taxon>
        <taxon>Reichenbachiellaceae</taxon>
        <taxon>Reichenbachiella</taxon>
    </lineage>
</organism>